<dbReference type="Proteomes" id="UP000481739">
    <property type="component" value="Unassembled WGS sequence"/>
</dbReference>
<accession>A0A7C9GRI8</accession>
<evidence type="ECO:0000256" key="1">
    <source>
        <dbReference type="SAM" id="SignalP"/>
    </source>
</evidence>
<comment type="caution">
    <text evidence="2">The sequence shown here is derived from an EMBL/GenBank/DDBJ whole genome shotgun (WGS) entry which is preliminary data.</text>
</comment>
<proteinExistence type="predicted"/>
<protein>
    <submittedName>
        <fullName evidence="2">Uncharacterized protein</fullName>
    </submittedName>
</protein>
<evidence type="ECO:0000313" key="2">
    <source>
        <dbReference type="EMBL" id="MQL50119.1"/>
    </source>
</evidence>
<organism evidence="2 3">
    <name type="scientific">Photorhabdus khanii</name>
    <dbReference type="NCBI Taxonomy" id="1004150"/>
    <lineage>
        <taxon>Bacteria</taxon>
        <taxon>Pseudomonadati</taxon>
        <taxon>Pseudomonadota</taxon>
        <taxon>Gammaproteobacteria</taxon>
        <taxon>Enterobacterales</taxon>
        <taxon>Morganellaceae</taxon>
        <taxon>Photorhabdus</taxon>
    </lineage>
</organism>
<dbReference type="RefSeq" id="WP_152963879.1">
    <property type="nucleotide sequence ID" value="NZ_CAWOZU010000003.1"/>
</dbReference>
<keyword evidence="1" id="KW-0732">Signal</keyword>
<name>A0A7C9GRI8_9GAMM</name>
<evidence type="ECO:0000313" key="3">
    <source>
        <dbReference type="Proteomes" id="UP000481739"/>
    </source>
</evidence>
<dbReference type="AlphaFoldDB" id="A0A7C9GRI8"/>
<reference evidence="2 3" key="1">
    <citation type="journal article" date="2019" name="Nature">
        <title>A new antibiotic selectively kills Gram-negative pathogens.</title>
        <authorList>
            <person name="Imai Y."/>
            <person name="Meyer K.J."/>
            <person name="Iinishi A."/>
            <person name="Favre-Godal Q."/>
            <person name="Green R."/>
            <person name="Manuse S."/>
            <person name="Caboni M."/>
            <person name="Mori M."/>
            <person name="Niles S."/>
            <person name="Ghiglieri M."/>
            <person name="Honrao C."/>
            <person name="Ma X."/>
            <person name="Guo J.J."/>
            <person name="Makriyannis A."/>
            <person name="Linares-Otoya L."/>
            <person name="Boehringer N."/>
            <person name="Wuisan Z.G."/>
            <person name="Kaur H."/>
            <person name="Wu R."/>
            <person name="Mateus A."/>
            <person name="Typas A."/>
            <person name="Savitski M.M."/>
            <person name="Espinoza J.L."/>
            <person name="O'Rourke A."/>
            <person name="Nelson K.E."/>
            <person name="Hiller S."/>
            <person name="Noinaj N."/>
            <person name="Schaeberle T.F."/>
            <person name="D'Onofrio A."/>
            <person name="Lewis K."/>
        </authorList>
    </citation>
    <scope>NUCLEOTIDE SEQUENCE [LARGE SCALE GENOMIC DNA]</scope>
    <source>
        <strain evidence="2 3">HGB 1456</strain>
    </source>
</reference>
<gene>
    <name evidence="2" type="ORF">GEA64_20080</name>
</gene>
<sequence length="105" mass="11765">MFKNLLKAGTLALTLLGGIGTALAVGTEYYCPAGSFSIKDQKVYPDSPLVMWVVHSENKFSDNFLRGGRKWSFRGPVYGCYLDSDYSQTGKIYYAAEYIGEWLKK</sequence>
<feature type="chain" id="PRO_5028799810" evidence="1">
    <location>
        <begin position="25"/>
        <end position="105"/>
    </location>
</feature>
<dbReference type="EMBL" id="WHZZ01000012">
    <property type="protein sequence ID" value="MQL50119.1"/>
    <property type="molecule type" value="Genomic_DNA"/>
</dbReference>
<feature type="signal peptide" evidence="1">
    <location>
        <begin position="1"/>
        <end position="24"/>
    </location>
</feature>